<sequence length="475" mass="52322">MSRKQDPYKGQLGRYSTFYLVLIGAAIGFGNVWRFPYLTGENGGGAFLLLYVICLFALGIPMMVAELVVGRVGKRNPVDSINVLCAKSGVTYWWQSIAWFAMAAGFIVLSFYSVVGGIAVAYIFYSAFGYFGATAESQMSFGVLNTNPGTLMGWHTLFLVIVMMVVKRGVRDGIGRAARMLMPLIVVIGFGLLIHAMDTVAFTDGFDYLFEFRPEQLSFSAILQALSHAFFSLTLSVGAMMALGAYMPDRMSAGRASAAVALTDMFLALMAGLIILPLSLSHSALPQQGFGLMFQTLSTAFGEMAWGQFWGAAFYVLVTFAAWTSAIALAEPIVAWLIERARLPRSIACLVLLIAAWFQGLVVIYSFNVWQSYQFAGLSLFGFFDFITSGLLIPLAGLLLVVFLGRRVKVAELESAAGFRHPEVFRLWYWNLRWLMPCFMYLVFILGLFNLLSSLCQGVSPESSGICVLIHYDIF</sequence>
<name>A0A1Y0I826_9GAMM</name>
<feature type="transmembrane region" description="Helical" evidence="7">
    <location>
        <begin position="347"/>
        <end position="368"/>
    </location>
</feature>
<comment type="similarity">
    <text evidence="6">Belongs to the sodium:neurotransmitter symporter (SNF) (TC 2.A.22) family.</text>
</comment>
<feature type="transmembrane region" description="Helical" evidence="7">
    <location>
        <begin position="312"/>
        <end position="338"/>
    </location>
</feature>
<gene>
    <name evidence="8" type="ORF">OLMES_1477</name>
</gene>
<dbReference type="InterPro" id="IPR047218">
    <property type="entry name" value="YocR/YhdH-like"/>
</dbReference>
<evidence type="ECO:0000256" key="4">
    <source>
        <dbReference type="ARBA" id="ARBA00022989"/>
    </source>
</evidence>
<evidence type="ECO:0000256" key="5">
    <source>
        <dbReference type="ARBA" id="ARBA00023136"/>
    </source>
</evidence>
<feature type="transmembrane region" description="Helical" evidence="7">
    <location>
        <begin position="178"/>
        <end position="197"/>
    </location>
</feature>
<dbReference type="CDD" id="cd10336">
    <property type="entry name" value="SLC6sbd_Tyt1-Like"/>
    <property type="match status" value="1"/>
</dbReference>
<dbReference type="EMBL" id="CP021425">
    <property type="protein sequence ID" value="ARU55553.1"/>
    <property type="molecule type" value="Genomic_DNA"/>
</dbReference>
<feature type="transmembrane region" description="Helical" evidence="7">
    <location>
        <begin position="148"/>
        <end position="166"/>
    </location>
</feature>
<evidence type="ECO:0000313" key="8">
    <source>
        <dbReference type="EMBL" id="ARU55553.1"/>
    </source>
</evidence>
<keyword evidence="6" id="KW-0769">Symport</keyword>
<dbReference type="RefSeq" id="WP_087460644.1">
    <property type="nucleotide sequence ID" value="NZ_CP021425.1"/>
</dbReference>
<feature type="transmembrane region" description="Helical" evidence="7">
    <location>
        <begin position="434"/>
        <end position="452"/>
    </location>
</feature>
<keyword evidence="9" id="KW-1185">Reference proteome</keyword>
<evidence type="ECO:0000256" key="1">
    <source>
        <dbReference type="ARBA" id="ARBA00004141"/>
    </source>
</evidence>
<proteinExistence type="inferred from homology"/>
<dbReference type="GO" id="GO:0015293">
    <property type="term" value="F:symporter activity"/>
    <property type="evidence" value="ECO:0007669"/>
    <property type="project" value="UniProtKB-KW"/>
</dbReference>
<feature type="transmembrane region" description="Helical" evidence="7">
    <location>
        <begin position="12"/>
        <end position="33"/>
    </location>
</feature>
<keyword evidence="5 7" id="KW-0472">Membrane</keyword>
<evidence type="ECO:0000256" key="6">
    <source>
        <dbReference type="RuleBase" id="RU003732"/>
    </source>
</evidence>
<feature type="transmembrane region" description="Helical" evidence="7">
    <location>
        <begin position="97"/>
        <end position="128"/>
    </location>
</feature>
<dbReference type="AlphaFoldDB" id="A0A1Y0I826"/>
<keyword evidence="3 6" id="KW-0812">Transmembrane</keyword>
<dbReference type="PANTHER" id="PTHR42948">
    <property type="entry name" value="TRANSPORTER"/>
    <property type="match status" value="1"/>
</dbReference>
<dbReference type="PROSITE" id="PS00610">
    <property type="entry name" value="NA_NEUROTRAN_SYMP_1"/>
    <property type="match status" value="1"/>
</dbReference>
<evidence type="ECO:0000256" key="3">
    <source>
        <dbReference type="ARBA" id="ARBA00022692"/>
    </source>
</evidence>
<feature type="transmembrane region" description="Helical" evidence="7">
    <location>
        <begin position="45"/>
        <end position="69"/>
    </location>
</feature>
<dbReference type="InterPro" id="IPR000175">
    <property type="entry name" value="Na/ntran_symport"/>
</dbReference>
<dbReference type="GO" id="GO:0016020">
    <property type="term" value="C:membrane"/>
    <property type="evidence" value="ECO:0007669"/>
    <property type="project" value="UniProtKB-SubCell"/>
</dbReference>
<accession>A0A1Y0I826</accession>
<evidence type="ECO:0000256" key="2">
    <source>
        <dbReference type="ARBA" id="ARBA00022448"/>
    </source>
</evidence>
<feature type="transmembrane region" description="Helical" evidence="7">
    <location>
        <begin position="380"/>
        <end position="404"/>
    </location>
</feature>
<comment type="subcellular location">
    <subcellularLocation>
        <location evidence="1">Membrane</location>
        <topology evidence="1">Multi-pass membrane protein</topology>
    </subcellularLocation>
</comment>
<dbReference type="InterPro" id="IPR037272">
    <property type="entry name" value="SNS_sf"/>
</dbReference>
<evidence type="ECO:0000256" key="7">
    <source>
        <dbReference type="SAM" id="Phobius"/>
    </source>
</evidence>
<dbReference type="PRINTS" id="PR00176">
    <property type="entry name" value="NANEUSMPORT"/>
</dbReference>
<protein>
    <recommendedName>
        <fullName evidence="6">Transporter</fullName>
    </recommendedName>
</protein>
<keyword evidence="4 7" id="KW-1133">Transmembrane helix</keyword>
<keyword evidence="2 6" id="KW-0813">Transport</keyword>
<dbReference type="OrthoDB" id="9762833at2"/>
<reference evidence="8 9" key="1">
    <citation type="submission" date="2017-05" db="EMBL/GenBank/DDBJ databases">
        <title>Genomic insights into alkan degradation activity of Oleiphilus messinensis.</title>
        <authorList>
            <person name="Kozyavkin S.A."/>
            <person name="Slesarev A.I."/>
            <person name="Golyshin P.N."/>
            <person name="Korzhenkov A."/>
            <person name="Golyshina O.N."/>
            <person name="Toshchakov S.V."/>
        </authorList>
    </citation>
    <scope>NUCLEOTIDE SEQUENCE [LARGE SCALE GENOMIC DNA]</scope>
    <source>
        <strain evidence="8 9">ME102</strain>
    </source>
</reference>
<organism evidence="8 9">
    <name type="scientific">Oleiphilus messinensis</name>
    <dbReference type="NCBI Taxonomy" id="141451"/>
    <lineage>
        <taxon>Bacteria</taxon>
        <taxon>Pseudomonadati</taxon>
        <taxon>Pseudomonadota</taxon>
        <taxon>Gammaproteobacteria</taxon>
        <taxon>Oceanospirillales</taxon>
        <taxon>Oleiphilaceae</taxon>
        <taxon>Oleiphilus</taxon>
    </lineage>
</organism>
<feature type="transmembrane region" description="Helical" evidence="7">
    <location>
        <begin position="258"/>
        <end position="280"/>
    </location>
</feature>
<dbReference type="PROSITE" id="PS50267">
    <property type="entry name" value="NA_NEUROTRAN_SYMP_3"/>
    <property type="match status" value="1"/>
</dbReference>
<dbReference type="SUPFAM" id="SSF161070">
    <property type="entry name" value="SNF-like"/>
    <property type="match status" value="1"/>
</dbReference>
<dbReference type="KEGG" id="ome:OLMES_1477"/>
<feature type="transmembrane region" description="Helical" evidence="7">
    <location>
        <begin position="217"/>
        <end position="246"/>
    </location>
</feature>
<dbReference type="Pfam" id="PF00209">
    <property type="entry name" value="SNF"/>
    <property type="match status" value="2"/>
</dbReference>
<evidence type="ECO:0000313" key="9">
    <source>
        <dbReference type="Proteomes" id="UP000196027"/>
    </source>
</evidence>
<dbReference type="PANTHER" id="PTHR42948:SF1">
    <property type="entry name" value="TRANSPORTER"/>
    <property type="match status" value="1"/>
</dbReference>
<dbReference type="Proteomes" id="UP000196027">
    <property type="component" value="Chromosome"/>
</dbReference>
<dbReference type="NCBIfam" id="NF037979">
    <property type="entry name" value="Na_transp"/>
    <property type="match status" value="1"/>
</dbReference>